<evidence type="ECO:0000313" key="4">
    <source>
        <dbReference type="WBParaSite" id="HNAJ_0000937301-mRNA-1"/>
    </source>
</evidence>
<feature type="transmembrane region" description="Helical" evidence="1">
    <location>
        <begin position="106"/>
        <end position="126"/>
    </location>
</feature>
<dbReference type="WBParaSite" id="HNAJ_0000937301-mRNA-1">
    <property type="protein sequence ID" value="HNAJ_0000937301-mRNA-1"/>
    <property type="gene ID" value="HNAJ_0000937301"/>
</dbReference>
<dbReference type="AlphaFoldDB" id="A0A0R3TPH2"/>
<sequence length="130" mass="14290">MNRLVGLIFLSFVASILIFLAVGYRGWSCNDAILGPLCYSDNVYYTIGILLICVGLLAFFMAILFIHYLVEGFNWSIYVAMFCSSVAVILGLAAVVYFIYNKDYACPYIAALGVGMAAGLFTLLSFENSE</sequence>
<reference evidence="4" key="1">
    <citation type="submission" date="2017-02" db="UniProtKB">
        <authorList>
            <consortium name="WormBaseParasite"/>
        </authorList>
    </citation>
    <scope>IDENTIFICATION</scope>
</reference>
<evidence type="ECO:0000313" key="3">
    <source>
        <dbReference type="Proteomes" id="UP000278807"/>
    </source>
</evidence>
<feature type="transmembrane region" description="Helical" evidence="1">
    <location>
        <begin position="47"/>
        <end position="70"/>
    </location>
</feature>
<reference evidence="2 3" key="2">
    <citation type="submission" date="2018-11" db="EMBL/GenBank/DDBJ databases">
        <authorList>
            <consortium name="Pathogen Informatics"/>
        </authorList>
    </citation>
    <scope>NUCLEOTIDE SEQUENCE [LARGE SCALE GENOMIC DNA]</scope>
</reference>
<keyword evidence="3" id="KW-1185">Reference proteome</keyword>
<feature type="transmembrane region" description="Helical" evidence="1">
    <location>
        <begin position="7"/>
        <end position="27"/>
    </location>
</feature>
<proteinExistence type="predicted"/>
<feature type="transmembrane region" description="Helical" evidence="1">
    <location>
        <begin position="77"/>
        <end position="100"/>
    </location>
</feature>
<name>A0A0R3TPH2_RODNA</name>
<evidence type="ECO:0000313" key="2">
    <source>
        <dbReference type="EMBL" id="VDO05819.1"/>
    </source>
</evidence>
<evidence type="ECO:0000256" key="1">
    <source>
        <dbReference type="SAM" id="Phobius"/>
    </source>
</evidence>
<dbReference type="Proteomes" id="UP000278807">
    <property type="component" value="Unassembled WGS sequence"/>
</dbReference>
<keyword evidence="1" id="KW-0472">Membrane</keyword>
<organism evidence="4">
    <name type="scientific">Rodentolepis nana</name>
    <name type="common">Dwarf tapeworm</name>
    <name type="synonym">Hymenolepis nana</name>
    <dbReference type="NCBI Taxonomy" id="102285"/>
    <lineage>
        <taxon>Eukaryota</taxon>
        <taxon>Metazoa</taxon>
        <taxon>Spiralia</taxon>
        <taxon>Lophotrochozoa</taxon>
        <taxon>Platyhelminthes</taxon>
        <taxon>Cestoda</taxon>
        <taxon>Eucestoda</taxon>
        <taxon>Cyclophyllidea</taxon>
        <taxon>Hymenolepididae</taxon>
        <taxon>Rodentolepis</taxon>
    </lineage>
</organism>
<protein>
    <submittedName>
        <fullName evidence="4">MARVEL domain-containing protein</fullName>
    </submittedName>
</protein>
<gene>
    <name evidence="2" type="ORF">HNAJ_LOCUS9368</name>
</gene>
<accession>A0A0R3TPH2</accession>
<keyword evidence="1" id="KW-0812">Transmembrane</keyword>
<dbReference type="EMBL" id="UZAE01012587">
    <property type="protein sequence ID" value="VDO05819.1"/>
    <property type="molecule type" value="Genomic_DNA"/>
</dbReference>
<keyword evidence="1" id="KW-1133">Transmembrane helix</keyword>